<keyword evidence="9" id="KW-1185">Reference proteome</keyword>
<evidence type="ECO:0000313" key="9">
    <source>
        <dbReference type="Proteomes" id="UP000712157"/>
    </source>
</evidence>
<feature type="domain" description="ABC transmembrane type-1" evidence="7">
    <location>
        <begin position="16"/>
        <end position="200"/>
    </location>
</feature>
<evidence type="ECO:0000256" key="5">
    <source>
        <dbReference type="ARBA" id="ARBA00023136"/>
    </source>
</evidence>
<name>A0A949K460_9FIRM</name>
<dbReference type="Gene3D" id="1.10.3720.10">
    <property type="entry name" value="MetI-like"/>
    <property type="match status" value="1"/>
</dbReference>
<dbReference type="InterPro" id="IPR051204">
    <property type="entry name" value="ABC_transp_perm/SBD"/>
</dbReference>
<accession>A0A949K460</accession>
<feature type="transmembrane region" description="Helical" evidence="6">
    <location>
        <begin position="20"/>
        <end position="41"/>
    </location>
</feature>
<feature type="transmembrane region" description="Helical" evidence="6">
    <location>
        <begin position="53"/>
        <end position="75"/>
    </location>
</feature>
<feature type="transmembrane region" description="Helical" evidence="6">
    <location>
        <begin position="178"/>
        <end position="196"/>
    </location>
</feature>
<dbReference type="GO" id="GO:0031460">
    <property type="term" value="P:glycine betaine transport"/>
    <property type="evidence" value="ECO:0007669"/>
    <property type="project" value="TreeGrafter"/>
</dbReference>
<dbReference type="EMBL" id="JAHQCW010000049">
    <property type="protein sequence ID" value="MBU9739107.1"/>
    <property type="molecule type" value="Genomic_DNA"/>
</dbReference>
<dbReference type="InterPro" id="IPR000515">
    <property type="entry name" value="MetI-like"/>
</dbReference>
<gene>
    <name evidence="8" type="ORF">KTH89_21445</name>
</gene>
<evidence type="ECO:0000259" key="7">
    <source>
        <dbReference type="PROSITE" id="PS50928"/>
    </source>
</evidence>
<evidence type="ECO:0000256" key="3">
    <source>
        <dbReference type="ARBA" id="ARBA00022692"/>
    </source>
</evidence>
<dbReference type="SUPFAM" id="SSF161098">
    <property type="entry name" value="MetI-like"/>
    <property type="match status" value="1"/>
</dbReference>
<dbReference type="CDD" id="cd06261">
    <property type="entry name" value="TM_PBP2"/>
    <property type="match status" value="1"/>
</dbReference>
<dbReference type="RefSeq" id="WP_238723030.1">
    <property type="nucleotide sequence ID" value="NZ_JAHQCW010000049.1"/>
</dbReference>
<sequence>MISYTLKNYDKLLGALAEHLELVGITLLISVLLAGVVYMVLGHFPLLQKAMLLLLLVAYCIPSIALFAFLVPVLGLGKGTAVVGMTIYNLFLLLRSIQAAENAVPANIYEAARGIGLNGIQSMRLVYLPVMLPYLISGIRIVTVSTTGIATMAGLIHAGGLGNILFEGMRTYHMPKLIWGILMVSGLAMLLNFLFIRLENWAVRYAQGKSGVWRKKTKTDDKILSL</sequence>
<dbReference type="GO" id="GO:0005886">
    <property type="term" value="C:plasma membrane"/>
    <property type="evidence" value="ECO:0007669"/>
    <property type="project" value="UniProtKB-SubCell"/>
</dbReference>
<comment type="similarity">
    <text evidence="6">Belongs to the binding-protein-dependent transport system permease family.</text>
</comment>
<keyword evidence="3 6" id="KW-0812">Transmembrane</keyword>
<dbReference type="PANTHER" id="PTHR30177">
    <property type="entry name" value="GLYCINE BETAINE/L-PROLINE TRANSPORT SYSTEM PERMEASE PROTEIN PROW"/>
    <property type="match status" value="1"/>
</dbReference>
<protein>
    <submittedName>
        <fullName evidence="8">ABC transporter permease</fullName>
    </submittedName>
</protein>
<evidence type="ECO:0000313" key="8">
    <source>
        <dbReference type="EMBL" id="MBU9739107.1"/>
    </source>
</evidence>
<reference evidence="8" key="1">
    <citation type="submission" date="2021-06" db="EMBL/GenBank/DDBJ databases">
        <title>Description of novel taxa of the family Lachnospiraceae.</title>
        <authorList>
            <person name="Chaplin A.V."/>
            <person name="Sokolova S.R."/>
            <person name="Pikina A.P."/>
            <person name="Korzhanova M."/>
            <person name="Belova V."/>
            <person name="Korostin D."/>
            <person name="Efimov B.A."/>
        </authorList>
    </citation>
    <scope>NUCLEOTIDE SEQUENCE</scope>
    <source>
        <strain evidence="8">ASD5720</strain>
    </source>
</reference>
<keyword evidence="2 6" id="KW-0813">Transport</keyword>
<dbReference type="InterPro" id="IPR035906">
    <property type="entry name" value="MetI-like_sf"/>
</dbReference>
<feature type="transmembrane region" description="Helical" evidence="6">
    <location>
        <begin position="125"/>
        <end position="143"/>
    </location>
</feature>
<proteinExistence type="inferred from homology"/>
<keyword evidence="5 6" id="KW-0472">Membrane</keyword>
<comment type="caution">
    <text evidence="8">The sequence shown here is derived from an EMBL/GenBank/DDBJ whole genome shotgun (WGS) entry which is preliminary data.</text>
</comment>
<dbReference type="Proteomes" id="UP000712157">
    <property type="component" value="Unassembled WGS sequence"/>
</dbReference>
<evidence type="ECO:0000256" key="4">
    <source>
        <dbReference type="ARBA" id="ARBA00022989"/>
    </source>
</evidence>
<comment type="subcellular location">
    <subcellularLocation>
        <location evidence="6">Cell membrane</location>
        <topology evidence="6">Multi-pass membrane protein</topology>
    </subcellularLocation>
    <subcellularLocation>
        <location evidence="1">Membrane</location>
        <topology evidence="1">Multi-pass membrane protein</topology>
    </subcellularLocation>
</comment>
<evidence type="ECO:0000256" key="1">
    <source>
        <dbReference type="ARBA" id="ARBA00004141"/>
    </source>
</evidence>
<organism evidence="8 9">
    <name type="scientific">Diplocloster agilis</name>
    <dbReference type="NCBI Taxonomy" id="2850323"/>
    <lineage>
        <taxon>Bacteria</taxon>
        <taxon>Bacillati</taxon>
        <taxon>Bacillota</taxon>
        <taxon>Clostridia</taxon>
        <taxon>Lachnospirales</taxon>
        <taxon>Lachnospiraceae</taxon>
        <taxon>Diplocloster</taxon>
    </lineage>
</organism>
<dbReference type="PROSITE" id="PS50928">
    <property type="entry name" value="ABC_TM1"/>
    <property type="match status" value="1"/>
</dbReference>
<keyword evidence="4 6" id="KW-1133">Transmembrane helix</keyword>
<dbReference type="GO" id="GO:0055085">
    <property type="term" value="P:transmembrane transport"/>
    <property type="evidence" value="ECO:0007669"/>
    <property type="project" value="InterPro"/>
</dbReference>
<dbReference type="AlphaFoldDB" id="A0A949K460"/>
<dbReference type="PANTHER" id="PTHR30177:SF30">
    <property type="entry name" value="GLYCINE BETAINE UPTAKE SYSTEM PERMEASE PROTEIN YEHY"/>
    <property type="match status" value="1"/>
</dbReference>
<evidence type="ECO:0000256" key="6">
    <source>
        <dbReference type="RuleBase" id="RU363032"/>
    </source>
</evidence>
<dbReference type="Pfam" id="PF00528">
    <property type="entry name" value="BPD_transp_1"/>
    <property type="match status" value="1"/>
</dbReference>
<evidence type="ECO:0000256" key="2">
    <source>
        <dbReference type="ARBA" id="ARBA00022448"/>
    </source>
</evidence>